<keyword evidence="2" id="KW-1185">Reference proteome</keyword>
<gene>
    <name evidence="1" type="ORF">M9H77_35373</name>
</gene>
<evidence type="ECO:0000313" key="2">
    <source>
        <dbReference type="Proteomes" id="UP001060085"/>
    </source>
</evidence>
<name>A0ACB9ZP53_CATRO</name>
<proteinExistence type="predicted"/>
<dbReference type="EMBL" id="CM044708">
    <property type="protein sequence ID" value="KAI5649368.1"/>
    <property type="molecule type" value="Genomic_DNA"/>
</dbReference>
<evidence type="ECO:0000313" key="1">
    <source>
        <dbReference type="EMBL" id="KAI5649368.1"/>
    </source>
</evidence>
<dbReference type="Proteomes" id="UP001060085">
    <property type="component" value="Linkage Group LG08"/>
</dbReference>
<reference evidence="2" key="1">
    <citation type="journal article" date="2023" name="Nat. Plants">
        <title>Single-cell RNA sequencing provides a high-resolution roadmap for understanding the multicellular compartmentation of specialized metabolism.</title>
        <authorList>
            <person name="Sun S."/>
            <person name="Shen X."/>
            <person name="Li Y."/>
            <person name="Li Y."/>
            <person name="Wang S."/>
            <person name="Li R."/>
            <person name="Zhang H."/>
            <person name="Shen G."/>
            <person name="Guo B."/>
            <person name="Wei J."/>
            <person name="Xu J."/>
            <person name="St-Pierre B."/>
            <person name="Chen S."/>
            <person name="Sun C."/>
        </authorList>
    </citation>
    <scope>NUCLEOTIDE SEQUENCE [LARGE SCALE GENOMIC DNA]</scope>
</reference>
<organism evidence="1 2">
    <name type="scientific">Catharanthus roseus</name>
    <name type="common">Madagascar periwinkle</name>
    <name type="synonym">Vinca rosea</name>
    <dbReference type="NCBI Taxonomy" id="4058"/>
    <lineage>
        <taxon>Eukaryota</taxon>
        <taxon>Viridiplantae</taxon>
        <taxon>Streptophyta</taxon>
        <taxon>Embryophyta</taxon>
        <taxon>Tracheophyta</taxon>
        <taxon>Spermatophyta</taxon>
        <taxon>Magnoliopsida</taxon>
        <taxon>eudicotyledons</taxon>
        <taxon>Gunneridae</taxon>
        <taxon>Pentapetalae</taxon>
        <taxon>asterids</taxon>
        <taxon>lamiids</taxon>
        <taxon>Gentianales</taxon>
        <taxon>Apocynaceae</taxon>
        <taxon>Rauvolfioideae</taxon>
        <taxon>Vinceae</taxon>
        <taxon>Catharanthinae</taxon>
        <taxon>Catharanthus</taxon>
    </lineage>
</organism>
<protein>
    <submittedName>
        <fullName evidence="1">Uncharacterized protein</fullName>
    </submittedName>
</protein>
<sequence length="93" mass="10324">MSSYSLGLMPASQTNPSGAETSQMPPAPGLGFASFQSPHSSAYDLYRRHPRLTKRSGRMTWTVFRLSTSGIVLERRLCDSRHMTGLSFICNLK</sequence>
<comment type="caution">
    <text evidence="1">The sequence shown here is derived from an EMBL/GenBank/DDBJ whole genome shotgun (WGS) entry which is preliminary data.</text>
</comment>
<accession>A0ACB9ZP53</accession>